<evidence type="ECO:0000313" key="4">
    <source>
        <dbReference type="Proteomes" id="UP000282087"/>
    </source>
</evidence>
<protein>
    <submittedName>
        <fullName evidence="2">Uncharacterized protein</fullName>
    </submittedName>
</protein>
<dbReference type="OrthoDB" id="72245at2759"/>
<feature type="transmembrane region" description="Helical" evidence="1">
    <location>
        <begin position="143"/>
        <end position="161"/>
    </location>
</feature>
<dbReference type="VEuPathDB" id="FungiDB:DD237_003172"/>
<evidence type="ECO:0000313" key="2">
    <source>
        <dbReference type="EMBL" id="RMX69397.1"/>
    </source>
</evidence>
<dbReference type="AlphaFoldDB" id="A0A3M6VSG3"/>
<keyword evidence="1" id="KW-0472">Membrane</keyword>
<gene>
    <name evidence="3" type="ORF">DD237_003172</name>
    <name evidence="2" type="ORF">DD238_002446</name>
</gene>
<feature type="transmembrane region" description="Helical" evidence="1">
    <location>
        <begin position="173"/>
        <end position="192"/>
    </location>
</feature>
<keyword evidence="4" id="KW-1185">Reference proteome</keyword>
<evidence type="ECO:0000313" key="3">
    <source>
        <dbReference type="EMBL" id="RQM10216.1"/>
    </source>
</evidence>
<organism evidence="2 4">
    <name type="scientific">Peronospora effusa</name>
    <dbReference type="NCBI Taxonomy" id="542832"/>
    <lineage>
        <taxon>Eukaryota</taxon>
        <taxon>Sar</taxon>
        <taxon>Stramenopiles</taxon>
        <taxon>Oomycota</taxon>
        <taxon>Peronosporomycetes</taxon>
        <taxon>Peronosporales</taxon>
        <taxon>Peronosporaceae</taxon>
        <taxon>Peronospora</taxon>
    </lineage>
</organism>
<name>A0A3M6VSG3_9STRA</name>
<comment type="caution">
    <text evidence="2">The sequence shown here is derived from an EMBL/GenBank/DDBJ whole genome shotgun (WGS) entry which is preliminary data.</text>
</comment>
<feature type="transmembrane region" description="Helical" evidence="1">
    <location>
        <begin position="17"/>
        <end position="36"/>
    </location>
</feature>
<keyword evidence="1" id="KW-0812">Transmembrane</keyword>
<feature type="transmembrane region" description="Helical" evidence="1">
    <location>
        <begin position="212"/>
        <end position="232"/>
    </location>
</feature>
<reference evidence="4 5" key="1">
    <citation type="submission" date="2018-06" db="EMBL/GenBank/DDBJ databases">
        <title>Comparative genomics of downy mildews reveals potential adaptations to biotrophy.</title>
        <authorList>
            <person name="Fletcher K."/>
            <person name="Klosterman S.J."/>
            <person name="Derevnina L."/>
            <person name="Martin F."/>
            <person name="Koike S."/>
            <person name="Reyes Chin-Wo S."/>
            <person name="Mou B."/>
            <person name="Michelmore R."/>
        </authorList>
    </citation>
    <scope>NUCLEOTIDE SEQUENCE [LARGE SCALE GENOMIC DNA]</scope>
    <source>
        <strain evidence="3 5">R13</strain>
        <strain evidence="2 4">R14</strain>
    </source>
</reference>
<dbReference type="EMBL" id="QKXF01000650">
    <property type="protein sequence ID" value="RQM10216.1"/>
    <property type="molecule type" value="Genomic_DNA"/>
</dbReference>
<dbReference type="EMBL" id="QLLG01000026">
    <property type="protein sequence ID" value="RMX69397.1"/>
    <property type="molecule type" value="Genomic_DNA"/>
</dbReference>
<feature type="transmembrane region" description="Helical" evidence="1">
    <location>
        <begin position="48"/>
        <end position="67"/>
    </location>
</feature>
<dbReference type="Proteomes" id="UP000282087">
    <property type="component" value="Unassembled WGS sequence"/>
</dbReference>
<evidence type="ECO:0000313" key="5">
    <source>
        <dbReference type="Proteomes" id="UP000286097"/>
    </source>
</evidence>
<keyword evidence="1" id="KW-1133">Transmembrane helix</keyword>
<dbReference type="Proteomes" id="UP000286097">
    <property type="component" value="Unassembled WGS sequence"/>
</dbReference>
<sequence length="279" mass="32526">MSEVFRMYPDAIRDSHAAAYSLLVVAPLTLLASNFLLYRGKKTTRLQVYLVSLVVPMLAVCLPMWYLPDETNVYRVLMMSRQETPYQWSQKYVFYRKHFQSGTMSVESWNKIDSAYDIIYSEKSRYLYDFWGPGQENMSMYETQGNVGLFYLLWFAIIYAVTTPKATQAASKVSFVGLIALLSIELTVRFARYDPVIKEISPFTTPREYLLWGHRMFPILVFAAVSITKTYFVDLEKHHQRVLIHMLEKNKETAEELQLMNQALAPEVEADETLQNRKK</sequence>
<evidence type="ECO:0000256" key="1">
    <source>
        <dbReference type="SAM" id="Phobius"/>
    </source>
</evidence>
<accession>A0A3M6VSG3</accession>
<proteinExistence type="predicted"/>